<evidence type="ECO:0000313" key="3">
    <source>
        <dbReference type="Proteomes" id="UP000224567"/>
    </source>
</evidence>
<dbReference type="AlphaFoldDB" id="A0A2G2W532"/>
<name>A0A2G2W532_CAPBA</name>
<organism evidence="2 3">
    <name type="scientific">Capsicum baccatum</name>
    <name type="common">Peruvian pepper</name>
    <dbReference type="NCBI Taxonomy" id="33114"/>
    <lineage>
        <taxon>Eukaryota</taxon>
        <taxon>Viridiplantae</taxon>
        <taxon>Streptophyta</taxon>
        <taxon>Embryophyta</taxon>
        <taxon>Tracheophyta</taxon>
        <taxon>Spermatophyta</taxon>
        <taxon>Magnoliopsida</taxon>
        <taxon>eudicotyledons</taxon>
        <taxon>Gunneridae</taxon>
        <taxon>Pentapetalae</taxon>
        <taxon>asterids</taxon>
        <taxon>lamiids</taxon>
        <taxon>Solanales</taxon>
        <taxon>Solanaceae</taxon>
        <taxon>Solanoideae</taxon>
        <taxon>Capsiceae</taxon>
        <taxon>Capsicum</taxon>
    </lineage>
</organism>
<dbReference type="EMBL" id="MLFT02000008">
    <property type="protein sequence ID" value="PHT40341.1"/>
    <property type="molecule type" value="Genomic_DNA"/>
</dbReference>
<gene>
    <name evidence="2" type="ORF">CQW23_19195</name>
</gene>
<reference evidence="2 3" key="1">
    <citation type="journal article" date="2017" name="Genome Biol.">
        <title>New reference genome sequences of hot pepper reveal the massive evolution of plant disease-resistance genes by retroduplication.</title>
        <authorList>
            <person name="Kim S."/>
            <person name="Park J."/>
            <person name="Yeom S.I."/>
            <person name="Kim Y.M."/>
            <person name="Seo E."/>
            <person name="Kim K.T."/>
            <person name="Kim M.S."/>
            <person name="Lee J.M."/>
            <person name="Cheong K."/>
            <person name="Shin H.S."/>
            <person name="Kim S.B."/>
            <person name="Han K."/>
            <person name="Lee J."/>
            <person name="Park M."/>
            <person name="Lee H.A."/>
            <person name="Lee H.Y."/>
            <person name="Lee Y."/>
            <person name="Oh S."/>
            <person name="Lee J.H."/>
            <person name="Choi E."/>
            <person name="Choi E."/>
            <person name="Lee S.E."/>
            <person name="Jeon J."/>
            <person name="Kim H."/>
            <person name="Choi G."/>
            <person name="Song H."/>
            <person name="Lee J."/>
            <person name="Lee S.C."/>
            <person name="Kwon J.K."/>
            <person name="Lee H.Y."/>
            <person name="Koo N."/>
            <person name="Hong Y."/>
            <person name="Kim R.W."/>
            <person name="Kang W.H."/>
            <person name="Huh J.H."/>
            <person name="Kang B.C."/>
            <person name="Yang T.J."/>
            <person name="Lee Y.H."/>
            <person name="Bennetzen J.L."/>
            <person name="Choi D."/>
        </authorList>
    </citation>
    <scope>NUCLEOTIDE SEQUENCE [LARGE SCALE GENOMIC DNA]</scope>
    <source>
        <strain evidence="3">cv. PBC81</strain>
    </source>
</reference>
<evidence type="ECO:0000313" key="2">
    <source>
        <dbReference type="EMBL" id="PHT40341.1"/>
    </source>
</evidence>
<proteinExistence type="predicted"/>
<dbReference type="STRING" id="33114.A0A2G2W532"/>
<evidence type="ECO:0000259" key="1">
    <source>
        <dbReference type="Pfam" id="PF24765"/>
    </source>
</evidence>
<feature type="domain" description="SAC9 C-terminal" evidence="1">
    <location>
        <begin position="1"/>
        <end position="58"/>
    </location>
</feature>
<dbReference type="Pfam" id="PF24765">
    <property type="entry name" value="SAC9_C"/>
    <property type="match status" value="1"/>
</dbReference>
<keyword evidence="3" id="KW-1185">Reference proteome</keyword>
<protein>
    <recommendedName>
        <fullName evidence="1">SAC9 C-terminal domain-containing protein</fullName>
    </recommendedName>
</protein>
<comment type="caution">
    <text evidence="2">The sequence shown here is derived from an EMBL/GenBank/DDBJ whole genome shotgun (WGS) entry which is preliminary data.</text>
</comment>
<dbReference type="InterPro" id="IPR057554">
    <property type="entry name" value="SAC9_C"/>
</dbReference>
<sequence>MVIVAECRLPEVKVGTAMYFDFPSQISTRRMSFRLLGDVGAFTDDPSEKDDSDGKKELLVHLYVQYSPLRLLVDCCSEMAIKVAFLSTLFKCLASAVGVATRPLISVGSLRKMRRIDNLVLFDASVTKEPIHDCWKRGN</sequence>
<dbReference type="Proteomes" id="UP000224567">
    <property type="component" value="Unassembled WGS sequence"/>
</dbReference>
<reference evidence="3" key="2">
    <citation type="journal article" date="2017" name="J. Anim. Genet.">
        <title>Multiple reference genome sequences of hot pepper reveal the massive evolution of plant disease resistance genes by retroduplication.</title>
        <authorList>
            <person name="Kim S."/>
            <person name="Park J."/>
            <person name="Yeom S.-I."/>
            <person name="Kim Y.-M."/>
            <person name="Seo E."/>
            <person name="Kim K.-T."/>
            <person name="Kim M.-S."/>
            <person name="Lee J.M."/>
            <person name="Cheong K."/>
            <person name="Shin H.-S."/>
            <person name="Kim S.-B."/>
            <person name="Han K."/>
            <person name="Lee J."/>
            <person name="Park M."/>
            <person name="Lee H.-A."/>
            <person name="Lee H.-Y."/>
            <person name="Lee Y."/>
            <person name="Oh S."/>
            <person name="Lee J.H."/>
            <person name="Choi E."/>
            <person name="Choi E."/>
            <person name="Lee S.E."/>
            <person name="Jeon J."/>
            <person name="Kim H."/>
            <person name="Choi G."/>
            <person name="Song H."/>
            <person name="Lee J."/>
            <person name="Lee S.-C."/>
            <person name="Kwon J.-K."/>
            <person name="Lee H.-Y."/>
            <person name="Koo N."/>
            <person name="Hong Y."/>
            <person name="Kim R.W."/>
            <person name="Kang W.-H."/>
            <person name="Huh J.H."/>
            <person name="Kang B.-C."/>
            <person name="Yang T.-J."/>
            <person name="Lee Y.-H."/>
            <person name="Bennetzen J.L."/>
            <person name="Choi D."/>
        </authorList>
    </citation>
    <scope>NUCLEOTIDE SEQUENCE [LARGE SCALE GENOMIC DNA]</scope>
    <source>
        <strain evidence="3">cv. PBC81</strain>
    </source>
</reference>
<accession>A0A2G2W532</accession>
<dbReference type="OrthoDB" id="1692257at2759"/>